<dbReference type="PIRSF" id="PIRSF000105">
    <property type="entry name" value="HCDH"/>
    <property type="match status" value="1"/>
</dbReference>
<dbReference type="InterPro" id="IPR006176">
    <property type="entry name" value="3-OHacyl-CoA_DH_NAD-bd"/>
</dbReference>
<keyword evidence="1 4" id="KW-0560">Oxidoreductase</keyword>
<dbReference type="Pfam" id="PF02737">
    <property type="entry name" value="3HCDH_N"/>
    <property type="match status" value="1"/>
</dbReference>
<dbReference type="SUPFAM" id="SSF48179">
    <property type="entry name" value="6-phosphogluconate dehydrogenase C-terminal domain-like"/>
    <property type="match status" value="1"/>
</dbReference>
<evidence type="ECO:0000259" key="2">
    <source>
        <dbReference type="Pfam" id="PF00725"/>
    </source>
</evidence>
<evidence type="ECO:0000256" key="1">
    <source>
        <dbReference type="ARBA" id="ARBA00023002"/>
    </source>
</evidence>
<dbReference type="EMBL" id="CAADRM010000131">
    <property type="protein sequence ID" value="VFU17277.1"/>
    <property type="molecule type" value="Genomic_DNA"/>
</dbReference>
<dbReference type="Gene3D" id="3.40.50.720">
    <property type="entry name" value="NAD(P)-binding Rossmann-like Domain"/>
    <property type="match status" value="1"/>
</dbReference>
<evidence type="ECO:0000313" key="4">
    <source>
        <dbReference type="EMBL" id="VFU17277.1"/>
    </source>
</evidence>
<dbReference type="GO" id="GO:0008691">
    <property type="term" value="F:3-hydroxybutyryl-CoA dehydrogenase activity"/>
    <property type="evidence" value="ECO:0007669"/>
    <property type="project" value="UniProtKB-EC"/>
</dbReference>
<feature type="domain" description="3-hydroxyacyl-CoA dehydrogenase NAD binding" evidence="3">
    <location>
        <begin position="8"/>
        <end position="185"/>
    </location>
</feature>
<dbReference type="GO" id="GO:0070403">
    <property type="term" value="F:NAD+ binding"/>
    <property type="evidence" value="ECO:0007669"/>
    <property type="project" value="InterPro"/>
</dbReference>
<dbReference type="PANTHER" id="PTHR48075">
    <property type="entry name" value="3-HYDROXYACYL-COA DEHYDROGENASE FAMILY PROTEIN"/>
    <property type="match status" value="1"/>
</dbReference>
<dbReference type="InterPro" id="IPR036291">
    <property type="entry name" value="NAD(P)-bd_dom_sf"/>
</dbReference>
<proteinExistence type="predicted"/>
<sequence>MNIDSIKKVLILGAGTMGQQIGFVCAMHGYGVVLHDISDEILAQALISMEKLGRSWFVATGRITADELAEAMGRITATSDPREAASGADIISESVPEIPEIKVETFARFHRLCPEHTVFTTNTSLLMPSRFAHASGRPDRLAALHFHDVRTTNVVDVMPHPGTAPEVTQLVHDFAVSIGQIPIMLHRENHGYVFNAMISSLIQTALTLASRQVASIEDIDRAWMGIMHTPIGPFGIMDQIGLKTVWTITDYWAQKRNDPQAKTNANLLKAYVDRGELGHKTKKGFYSYPNPAYARQDFISGKQSGNACTR</sequence>
<dbReference type="PANTHER" id="PTHR48075:SF3">
    <property type="entry name" value="3-HYDROXYACYL-COA DEHYDROGENASE"/>
    <property type="match status" value="1"/>
</dbReference>
<protein>
    <submittedName>
        <fullName evidence="4">Putative 3-hydroxybutyryl-CoA dehydrogenase</fullName>
        <ecNumber evidence="4">1.1.1.157</ecNumber>
    </submittedName>
</protein>
<reference evidence="4" key="1">
    <citation type="submission" date="2019-03" db="EMBL/GenBank/DDBJ databases">
        <authorList>
            <person name="Hao L."/>
        </authorList>
    </citation>
    <scope>NUCLEOTIDE SEQUENCE</scope>
</reference>
<dbReference type="InterPro" id="IPR008927">
    <property type="entry name" value="6-PGluconate_DH-like_C_sf"/>
</dbReference>
<name>A0A485M595_9ZZZZ</name>
<dbReference type="EC" id="1.1.1.157" evidence="4"/>
<gene>
    <name evidence="4" type="primary">mmgB</name>
    <name evidence="4" type="ORF">SCFA_650004</name>
</gene>
<accession>A0A485M595</accession>
<dbReference type="InterPro" id="IPR022694">
    <property type="entry name" value="3-OHacyl-CoA_DH"/>
</dbReference>
<organism evidence="4">
    <name type="scientific">anaerobic digester metagenome</name>
    <dbReference type="NCBI Taxonomy" id="1263854"/>
    <lineage>
        <taxon>unclassified sequences</taxon>
        <taxon>metagenomes</taxon>
        <taxon>ecological metagenomes</taxon>
    </lineage>
</organism>
<dbReference type="Pfam" id="PF00725">
    <property type="entry name" value="3HCDH"/>
    <property type="match status" value="1"/>
</dbReference>
<evidence type="ECO:0000259" key="3">
    <source>
        <dbReference type="Pfam" id="PF02737"/>
    </source>
</evidence>
<dbReference type="NCBIfam" id="NF006143">
    <property type="entry name" value="PRK08293.1"/>
    <property type="match status" value="1"/>
</dbReference>
<dbReference type="InterPro" id="IPR013328">
    <property type="entry name" value="6PGD_dom2"/>
</dbReference>
<dbReference type="AlphaFoldDB" id="A0A485M595"/>
<dbReference type="InterPro" id="IPR006108">
    <property type="entry name" value="3HC_DH_C"/>
</dbReference>
<dbReference type="GO" id="GO:0006631">
    <property type="term" value="P:fatty acid metabolic process"/>
    <property type="evidence" value="ECO:0007669"/>
    <property type="project" value="InterPro"/>
</dbReference>
<feature type="domain" description="3-hydroxyacyl-CoA dehydrogenase C-terminal" evidence="2">
    <location>
        <begin position="191"/>
        <end position="288"/>
    </location>
</feature>
<dbReference type="Gene3D" id="1.10.1040.10">
    <property type="entry name" value="N-(1-d-carboxylethyl)-l-norvaline Dehydrogenase, domain 2"/>
    <property type="match status" value="1"/>
</dbReference>
<dbReference type="SUPFAM" id="SSF51735">
    <property type="entry name" value="NAD(P)-binding Rossmann-fold domains"/>
    <property type="match status" value="1"/>
</dbReference>